<comment type="caution">
    <text evidence="4">The sequence shown here is derived from an EMBL/GenBank/DDBJ whole genome shotgun (WGS) entry which is preliminary data.</text>
</comment>
<protein>
    <submittedName>
        <fullName evidence="4">Peptidase M16</fullName>
    </submittedName>
</protein>
<feature type="signal peptide" evidence="1">
    <location>
        <begin position="1"/>
        <end position="21"/>
    </location>
</feature>
<dbReference type="EMBL" id="LQQU01000037">
    <property type="protein sequence ID" value="KZE28381.1"/>
    <property type="molecule type" value="Genomic_DNA"/>
</dbReference>
<organism evidence="4 5">
    <name type="scientific">Crenobacter luteus</name>
    <dbReference type="NCBI Taxonomy" id="1452487"/>
    <lineage>
        <taxon>Bacteria</taxon>
        <taxon>Pseudomonadati</taxon>
        <taxon>Pseudomonadota</taxon>
        <taxon>Betaproteobacteria</taxon>
        <taxon>Neisseriales</taxon>
        <taxon>Neisseriaceae</taxon>
        <taxon>Crenobacter</taxon>
    </lineage>
</organism>
<evidence type="ECO:0000313" key="4">
    <source>
        <dbReference type="EMBL" id="KZE28381.1"/>
    </source>
</evidence>
<dbReference type="InterPro" id="IPR007863">
    <property type="entry name" value="Peptidase_M16_C"/>
</dbReference>
<evidence type="ECO:0000256" key="1">
    <source>
        <dbReference type="SAM" id="SignalP"/>
    </source>
</evidence>
<proteinExistence type="predicted"/>
<evidence type="ECO:0000313" key="5">
    <source>
        <dbReference type="Proteomes" id="UP000076625"/>
    </source>
</evidence>
<keyword evidence="1" id="KW-0732">Signal</keyword>
<dbReference type="OrthoDB" id="9811314at2"/>
<sequence length="448" mass="47941">MKPTPRWTALVFALLALPALAAPQIQDWRAASGARVLFVAAHENPIVDVQLSFDAGNRRDPADKPGVAELTLGLLDAGTATLGEEAVREKLTDLAASVSGSVDADSATLTLRVLARPEVREPAVALLAELVARPAFPDAVLRRERERSVDSLRQRETDPGFLAGRELSRLMYPAHPYGLGARLSADSLRRIGRADLLAFWRTYYRPESAVVAIVGDLTRAEAERLAERLLAGLPTGRPAPAALPGVSMQAAGRLRVIAHPASQAHVVMGLPMITRHDPDYYALMAGNYVLGGGGFDARLMRELRDRRGLTYGASSSLAPLEGAGPFELAFSTRKDKVGEALAVARATVADFVANGPSEAELAQAKANIVGGFPLRFDSNRKLLGYLGVIGRYELPLTFLGDYPARIAALTVADVRDAWRRRLDPARLDTVVVGPASLDAPGEPGGMTR</sequence>
<feature type="domain" description="Peptidase M16 C-terminal" evidence="3">
    <location>
        <begin position="191"/>
        <end position="367"/>
    </location>
</feature>
<feature type="chain" id="PRO_5007857394" evidence="1">
    <location>
        <begin position="22"/>
        <end position="448"/>
    </location>
</feature>
<dbReference type="Pfam" id="PF00675">
    <property type="entry name" value="Peptidase_M16"/>
    <property type="match status" value="1"/>
</dbReference>
<dbReference type="InterPro" id="IPR011765">
    <property type="entry name" value="Pept_M16_N"/>
</dbReference>
<dbReference type="PANTHER" id="PTHR11851:SF224">
    <property type="entry name" value="PROCESSING PROTEASE"/>
    <property type="match status" value="1"/>
</dbReference>
<name>A0A165EVD6_9NEIS</name>
<dbReference type="AlphaFoldDB" id="A0A165EVD6"/>
<evidence type="ECO:0000259" key="3">
    <source>
        <dbReference type="Pfam" id="PF05193"/>
    </source>
</evidence>
<dbReference type="RefSeq" id="WP_066613913.1">
    <property type="nucleotide sequence ID" value="NZ_LQQU01000037.1"/>
</dbReference>
<dbReference type="STRING" id="1452487.AVW16_13785"/>
<dbReference type="InterPro" id="IPR011249">
    <property type="entry name" value="Metalloenz_LuxS/M16"/>
</dbReference>
<dbReference type="SUPFAM" id="SSF63411">
    <property type="entry name" value="LuxS/MPP-like metallohydrolase"/>
    <property type="match status" value="2"/>
</dbReference>
<keyword evidence="5" id="KW-1185">Reference proteome</keyword>
<dbReference type="Proteomes" id="UP000076625">
    <property type="component" value="Unassembled WGS sequence"/>
</dbReference>
<dbReference type="InterPro" id="IPR050361">
    <property type="entry name" value="MPP/UQCRC_Complex"/>
</dbReference>
<reference evidence="5" key="1">
    <citation type="submission" date="2016-01" db="EMBL/GenBank/DDBJ databases">
        <title>Draft genome of Chromobacterium sp. F49.</title>
        <authorList>
            <person name="Hong K.W."/>
        </authorList>
    </citation>
    <scope>NUCLEOTIDE SEQUENCE [LARGE SCALE GENOMIC DNA]</scope>
    <source>
        <strain evidence="5">CN10</strain>
    </source>
</reference>
<feature type="domain" description="Peptidase M16 N-terminal" evidence="2">
    <location>
        <begin position="35"/>
        <end position="148"/>
    </location>
</feature>
<evidence type="ECO:0000259" key="2">
    <source>
        <dbReference type="Pfam" id="PF00675"/>
    </source>
</evidence>
<dbReference type="GO" id="GO:0046872">
    <property type="term" value="F:metal ion binding"/>
    <property type="evidence" value="ECO:0007669"/>
    <property type="project" value="InterPro"/>
</dbReference>
<dbReference type="Pfam" id="PF05193">
    <property type="entry name" value="Peptidase_M16_C"/>
    <property type="match status" value="1"/>
</dbReference>
<dbReference type="Gene3D" id="3.30.830.10">
    <property type="entry name" value="Metalloenzyme, LuxS/M16 peptidase-like"/>
    <property type="match status" value="2"/>
</dbReference>
<accession>A0A165EVD6</accession>
<gene>
    <name evidence="4" type="ORF">AVW16_13785</name>
</gene>
<dbReference type="PANTHER" id="PTHR11851">
    <property type="entry name" value="METALLOPROTEASE"/>
    <property type="match status" value="1"/>
</dbReference>